<feature type="transmembrane region" description="Helical" evidence="5">
    <location>
        <begin position="56"/>
        <end position="77"/>
    </location>
</feature>
<keyword evidence="2 5" id="KW-0812">Transmembrane</keyword>
<evidence type="ECO:0000256" key="4">
    <source>
        <dbReference type="ARBA" id="ARBA00023136"/>
    </source>
</evidence>
<evidence type="ECO:0000256" key="3">
    <source>
        <dbReference type="ARBA" id="ARBA00022989"/>
    </source>
</evidence>
<dbReference type="Gene3D" id="1.20.120.550">
    <property type="entry name" value="Membrane associated eicosanoid/glutathione metabolism-like domain"/>
    <property type="match status" value="1"/>
</dbReference>
<comment type="caution">
    <text evidence="6">The sequence shown here is derived from an EMBL/GenBank/DDBJ whole genome shotgun (WGS) entry which is preliminary data.</text>
</comment>
<comment type="subcellular location">
    <subcellularLocation>
        <location evidence="1">Membrane</location>
    </subcellularLocation>
</comment>
<dbReference type="PANTHER" id="PTHR35814:SF1">
    <property type="entry name" value="GLUTATHIONE S-TRANSFERASE-RELATED"/>
    <property type="match status" value="1"/>
</dbReference>
<dbReference type="GO" id="GO:0016740">
    <property type="term" value="F:transferase activity"/>
    <property type="evidence" value="ECO:0007669"/>
    <property type="project" value="UniProtKB-KW"/>
</dbReference>
<accession>A0A437R171</accession>
<keyword evidence="4 5" id="KW-0472">Membrane</keyword>
<dbReference type="PANTHER" id="PTHR35814">
    <property type="match status" value="1"/>
</dbReference>
<dbReference type="InterPro" id="IPR001129">
    <property type="entry name" value="Membr-assoc_MAPEG"/>
</dbReference>
<dbReference type="SUPFAM" id="SSF161084">
    <property type="entry name" value="MAPEG domain-like"/>
    <property type="match status" value="1"/>
</dbReference>
<proteinExistence type="predicted"/>
<dbReference type="Proteomes" id="UP000283077">
    <property type="component" value="Unassembled WGS sequence"/>
</dbReference>
<dbReference type="OrthoDB" id="8537976at2"/>
<evidence type="ECO:0000313" key="6">
    <source>
        <dbReference type="EMBL" id="RVU40519.1"/>
    </source>
</evidence>
<protein>
    <submittedName>
        <fullName evidence="6">Glutathione S-transferase</fullName>
    </submittedName>
</protein>
<evidence type="ECO:0000256" key="1">
    <source>
        <dbReference type="ARBA" id="ARBA00004370"/>
    </source>
</evidence>
<dbReference type="EMBL" id="SACS01000004">
    <property type="protein sequence ID" value="RVU40519.1"/>
    <property type="molecule type" value="Genomic_DNA"/>
</dbReference>
<sequence length="128" mass="13567">MTLTVLPYYAAALAVMYVVLAGLVVRQRVKSRVGLGDGQQPALVKAVRIHGNFAEYVPLLLILLLVLEIQGAALWQLHLVGGLTVFGRVSHAIGLTKTSGTSLPRMIGMISTFIALLSSAAFLVLGQA</sequence>
<evidence type="ECO:0000256" key="2">
    <source>
        <dbReference type="ARBA" id="ARBA00022692"/>
    </source>
</evidence>
<feature type="transmembrane region" description="Helical" evidence="5">
    <location>
        <begin position="106"/>
        <end position="125"/>
    </location>
</feature>
<keyword evidence="7" id="KW-1185">Reference proteome</keyword>
<reference evidence="6 7" key="1">
    <citation type="submission" date="2019-01" db="EMBL/GenBank/DDBJ databases">
        <authorList>
            <person name="Chen W.-M."/>
        </authorList>
    </citation>
    <scope>NUCLEOTIDE SEQUENCE [LARGE SCALE GENOMIC DNA]</scope>
    <source>
        <strain evidence="6 7">KYPC3</strain>
    </source>
</reference>
<evidence type="ECO:0000256" key="5">
    <source>
        <dbReference type="SAM" id="Phobius"/>
    </source>
</evidence>
<name>A0A437R171_9GAMM</name>
<keyword evidence="3 5" id="KW-1133">Transmembrane helix</keyword>
<dbReference type="GO" id="GO:0016020">
    <property type="term" value="C:membrane"/>
    <property type="evidence" value="ECO:0007669"/>
    <property type="project" value="UniProtKB-SubCell"/>
</dbReference>
<feature type="transmembrane region" description="Helical" evidence="5">
    <location>
        <begin position="6"/>
        <end position="25"/>
    </location>
</feature>
<dbReference type="Pfam" id="PF01124">
    <property type="entry name" value="MAPEG"/>
    <property type="match status" value="1"/>
</dbReference>
<dbReference type="AlphaFoldDB" id="A0A437R171"/>
<dbReference type="RefSeq" id="WP_127698059.1">
    <property type="nucleotide sequence ID" value="NZ_SACS01000004.1"/>
</dbReference>
<keyword evidence="6" id="KW-0808">Transferase</keyword>
<dbReference type="InterPro" id="IPR023352">
    <property type="entry name" value="MAPEG-like_dom_sf"/>
</dbReference>
<evidence type="ECO:0000313" key="7">
    <source>
        <dbReference type="Proteomes" id="UP000283077"/>
    </source>
</evidence>
<organism evidence="6 7">
    <name type="scientific">Rheinheimera riviphila</name>
    <dbReference type="NCBI Taxonomy" id="1834037"/>
    <lineage>
        <taxon>Bacteria</taxon>
        <taxon>Pseudomonadati</taxon>
        <taxon>Pseudomonadota</taxon>
        <taxon>Gammaproteobacteria</taxon>
        <taxon>Chromatiales</taxon>
        <taxon>Chromatiaceae</taxon>
        <taxon>Rheinheimera</taxon>
    </lineage>
</organism>
<gene>
    <name evidence="6" type="ORF">EOE67_05565</name>
</gene>